<dbReference type="AlphaFoldDB" id="A0A9D4DS41"/>
<comment type="caution">
    <text evidence="1">The sequence shown here is derived from an EMBL/GenBank/DDBJ whole genome shotgun (WGS) entry which is preliminary data.</text>
</comment>
<sequence length="77" mass="8811">MNNKVFNDWITGVYVNMRCKGRDILLMLDTATSHGKEEDHQLSHFKVKFFCKHQQPPCSRSIKASSVLLMHSTDGDS</sequence>
<dbReference type="EMBL" id="JAIWYP010000010">
    <property type="protein sequence ID" value="KAH3753365.1"/>
    <property type="molecule type" value="Genomic_DNA"/>
</dbReference>
<protein>
    <recommendedName>
        <fullName evidence="3">DDE-1 domain-containing protein</fullName>
    </recommendedName>
</protein>
<gene>
    <name evidence="1" type="ORF">DPMN_188001</name>
</gene>
<evidence type="ECO:0000313" key="2">
    <source>
        <dbReference type="Proteomes" id="UP000828390"/>
    </source>
</evidence>
<evidence type="ECO:0000313" key="1">
    <source>
        <dbReference type="EMBL" id="KAH3753365.1"/>
    </source>
</evidence>
<organism evidence="1 2">
    <name type="scientific">Dreissena polymorpha</name>
    <name type="common">Zebra mussel</name>
    <name type="synonym">Mytilus polymorpha</name>
    <dbReference type="NCBI Taxonomy" id="45954"/>
    <lineage>
        <taxon>Eukaryota</taxon>
        <taxon>Metazoa</taxon>
        <taxon>Spiralia</taxon>
        <taxon>Lophotrochozoa</taxon>
        <taxon>Mollusca</taxon>
        <taxon>Bivalvia</taxon>
        <taxon>Autobranchia</taxon>
        <taxon>Heteroconchia</taxon>
        <taxon>Euheterodonta</taxon>
        <taxon>Imparidentia</taxon>
        <taxon>Neoheterodontei</taxon>
        <taxon>Myida</taxon>
        <taxon>Dreissenoidea</taxon>
        <taxon>Dreissenidae</taxon>
        <taxon>Dreissena</taxon>
    </lineage>
</organism>
<accession>A0A9D4DS41</accession>
<reference evidence="1" key="2">
    <citation type="submission" date="2020-11" db="EMBL/GenBank/DDBJ databases">
        <authorList>
            <person name="McCartney M.A."/>
            <person name="Auch B."/>
            <person name="Kono T."/>
            <person name="Mallez S."/>
            <person name="Becker A."/>
            <person name="Gohl D.M."/>
            <person name="Silverstein K.A.T."/>
            <person name="Koren S."/>
            <person name="Bechman K.B."/>
            <person name="Herman A."/>
            <person name="Abrahante J.E."/>
            <person name="Garbe J."/>
        </authorList>
    </citation>
    <scope>NUCLEOTIDE SEQUENCE</scope>
    <source>
        <strain evidence="1">Duluth1</strain>
        <tissue evidence="1">Whole animal</tissue>
    </source>
</reference>
<reference evidence="1" key="1">
    <citation type="journal article" date="2019" name="bioRxiv">
        <title>The Genome of the Zebra Mussel, Dreissena polymorpha: A Resource for Invasive Species Research.</title>
        <authorList>
            <person name="McCartney M.A."/>
            <person name="Auch B."/>
            <person name="Kono T."/>
            <person name="Mallez S."/>
            <person name="Zhang Y."/>
            <person name="Obille A."/>
            <person name="Becker A."/>
            <person name="Abrahante J.E."/>
            <person name="Garbe J."/>
            <person name="Badalamenti J.P."/>
            <person name="Herman A."/>
            <person name="Mangelson H."/>
            <person name="Liachko I."/>
            <person name="Sullivan S."/>
            <person name="Sone E.D."/>
            <person name="Koren S."/>
            <person name="Silverstein K.A.T."/>
            <person name="Beckman K.B."/>
            <person name="Gohl D.M."/>
        </authorList>
    </citation>
    <scope>NUCLEOTIDE SEQUENCE</scope>
    <source>
        <strain evidence="1">Duluth1</strain>
        <tissue evidence="1">Whole animal</tissue>
    </source>
</reference>
<proteinExistence type="predicted"/>
<dbReference type="Proteomes" id="UP000828390">
    <property type="component" value="Unassembled WGS sequence"/>
</dbReference>
<evidence type="ECO:0008006" key="3">
    <source>
        <dbReference type="Google" id="ProtNLM"/>
    </source>
</evidence>
<name>A0A9D4DS41_DREPO</name>
<keyword evidence="2" id="KW-1185">Reference proteome</keyword>